<protein>
    <submittedName>
        <fullName evidence="1">Uncharacterized protein</fullName>
    </submittedName>
</protein>
<evidence type="ECO:0000313" key="1">
    <source>
        <dbReference type="EMBL" id="OWQ91093.1"/>
    </source>
</evidence>
<organism evidence="1 2">
    <name type="scientific">Sphingopyxis witflariensis</name>
    <dbReference type="NCBI Taxonomy" id="173675"/>
    <lineage>
        <taxon>Bacteria</taxon>
        <taxon>Pseudomonadati</taxon>
        <taxon>Pseudomonadota</taxon>
        <taxon>Alphaproteobacteria</taxon>
        <taxon>Sphingomonadales</taxon>
        <taxon>Sphingomonadaceae</taxon>
        <taxon>Sphingopyxis</taxon>
    </lineage>
</organism>
<name>A0A246JEL7_9SPHN</name>
<reference evidence="1 2" key="1">
    <citation type="journal article" date="2002" name="Int. J. Syst. Evol. Microbiol.">
        <title>Sphingopyxis witflariensis sp. nov., isolated from activated sludge.</title>
        <authorList>
            <person name="Kampfer P."/>
            <person name="Witzenberger R."/>
            <person name="Denner E.B."/>
            <person name="Busse H.J."/>
            <person name="Neef A."/>
        </authorList>
    </citation>
    <scope>NUCLEOTIDE SEQUENCE [LARGE SCALE GENOMIC DNA]</scope>
    <source>
        <strain evidence="1 2">DSM 14551</strain>
    </source>
</reference>
<accession>A0A246JEL7</accession>
<sequence>MAAYRKYYVWGLAGGEEIGPTVKPSLEAAARTANKMIDQGLTSVRVTDREGTAVSAEKLDLIWKSYAERSLIKRRRMDGR</sequence>
<proteinExistence type="predicted"/>
<gene>
    <name evidence="1" type="ORF">CDQ91_19790</name>
</gene>
<evidence type="ECO:0000313" key="2">
    <source>
        <dbReference type="Proteomes" id="UP000197097"/>
    </source>
</evidence>
<dbReference type="AlphaFoldDB" id="A0A246JEL7"/>
<keyword evidence="2" id="KW-1185">Reference proteome</keyword>
<dbReference type="Proteomes" id="UP000197097">
    <property type="component" value="Unassembled WGS sequence"/>
</dbReference>
<comment type="caution">
    <text evidence="1">The sequence shown here is derived from an EMBL/GenBank/DDBJ whole genome shotgun (WGS) entry which is preliminary data.</text>
</comment>
<dbReference type="EMBL" id="NISJ01000017">
    <property type="protein sequence ID" value="OWQ91093.1"/>
    <property type="molecule type" value="Genomic_DNA"/>
</dbReference>